<dbReference type="EMBL" id="RKLO01000005">
    <property type="protein sequence ID" value="RVW01295.1"/>
    <property type="molecule type" value="Genomic_DNA"/>
</dbReference>
<feature type="transmembrane region" description="Helical" evidence="2">
    <location>
        <begin position="271"/>
        <end position="292"/>
    </location>
</feature>
<keyword evidence="2" id="KW-0812">Transmembrane</keyword>
<feature type="region of interest" description="Disordered" evidence="1">
    <location>
        <begin position="71"/>
        <end position="92"/>
    </location>
</feature>
<dbReference type="AlphaFoldDB" id="A0A438ARH1"/>
<protein>
    <submittedName>
        <fullName evidence="3">DUF1109 family protein</fullName>
    </submittedName>
</protein>
<sequence length="386" mass="41818">MVDFLPVVAVAAAGVRAHPVASCRNRRQGGDGAIGGGHDNLRCRDQGGLLGHLPGHRIRVRWDVIEQRDGDADGTVGDAGVEGDEPGSGIEKGSVRHGFEVLGVTFAHDELVVVDGNDAFGAHHTEPFSNVAVRGPDGTCRVTDTSPPYHRGGKSYRPIDPPHRLTHPFTAGALRRSNTRIGYIRLVNRGPSATDQRGVDDSRPPGVVVLISTTLALAILLCVHYDWQPWPGNMTGPDKLLYFAIGSLALSIAGLVWAVRTLYFVGRDRKWSLWVAAAPFVVISGVAIALAFPPSSFDEARPEFEKVAQEILKDPDRSRSDLTIGGLDISLVIRGGNGSVFFYDADGYVGTFVSGWIFSPNVVPESGGTWTFEMISEDWYKFSYQW</sequence>
<organism evidence="3 4">
    <name type="scientific">Rhodococcus xishaensis</name>
    <dbReference type="NCBI Taxonomy" id="2487364"/>
    <lineage>
        <taxon>Bacteria</taxon>
        <taxon>Bacillati</taxon>
        <taxon>Actinomycetota</taxon>
        <taxon>Actinomycetes</taxon>
        <taxon>Mycobacteriales</taxon>
        <taxon>Nocardiaceae</taxon>
        <taxon>Rhodococcus</taxon>
    </lineage>
</organism>
<feature type="transmembrane region" description="Helical" evidence="2">
    <location>
        <begin position="206"/>
        <end position="227"/>
    </location>
</feature>
<evidence type="ECO:0000256" key="1">
    <source>
        <dbReference type="SAM" id="MobiDB-lite"/>
    </source>
</evidence>
<dbReference type="OrthoDB" id="3692290at2"/>
<keyword evidence="2" id="KW-1133">Transmembrane helix</keyword>
<reference evidence="3 4" key="1">
    <citation type="submission" date="2018-11" db="EMBL/GenBank/DDBJ databases">
        <title>Rhodococcus spongicola sp. nov. and Rhodococcus xishaensis sp. nov. from marine sponges.</title>
        <authorList>
            <person name="Li L."/>
            <person name="Lin H.W."/>
        </authorList>
    </citation>
    <scope>NUCLEOTIDE SEQUENCE [LARGE SCALE GENOMIC DNA]</scope>
    <source>
        <strain evidence="3 4">LHW51113</strain>
    </source>
</reference>
<evidence type="ECO:0000313" key="3">
    <source>
        <dbReference type="EMBL" id="RVW01295.1"/>
    </source>
</evidence>
<comment type="caution">
    <text evidence="3">The sequence shown here is derived from an EMBL/GenBank/DDBJ whole genome shotgun (WGS) entry which is preliminary data.</text>
</comment>
<feature type="region of interest" description="Disordered" evidence="1">
    <location>
        <begin position="141"/>
        <end position="162"/>
    </location>
</feature>
<feature type="transmembrane region" description="Helical" evidence="2">
    <location>
        <begin position="239"/>
        <end position="259"/>
    </location>
</feature>
<proteinExistence type="predicted"/>
<name>A0A438ARH1_9NOCA</name>
<gene>
    <name evidence="3" type="ORF">EGT50_13815</name>
</gene>
<dbReference type="Proteomes" id="UP000283479">
    <property type="component" value="Unassembled WGS sequence"/>
</dbReference>
<evidence type="ECO:0000256" key="2">
    <source>
        <dbReference type="SAM" id="Phobius"/>
    </source>
</evidence>
<evidence type="ECO:0000313" key="4">
    <source>
        <dbReference type="Proteomes" id="UP000283479"/>
    </source>
</evidence>
<keyword evidence="4" id="KW-1185">Reference proteome</keyword>
<accession>A0A438ARH1</accession>
<keyword evidence="2" id="KW-0472">Membrane</keyword>